<evidence type="ECO:0000313" key="2">
    <source>
        <dbReference type="EMBL" id="TNN05261.1"/>
    </source>
</evidence>
<name>A0A4Z2CM28_SCHJA</name>
<keyword evidence="3" id="KW-1185">Reference proteome</keyword>
<comment type="caution">
    <text evidence="2">The sequence shown here is derived from an EMBL/GenBank/DDBJ whole genome shotgun (WGS) entry which is preliminary data.</text>
</comment>
<organism evidence="2 3">
    <name type="scientific">Schistosoma japonicum</name>
    <name type="common">Blood fluke</name>
    <dbReference type="NCBI Taxonomy" id="6182"/>
    <lineage>
        <taxon>Eukaryota</taxon>
        <taxon>Metazoa</taxon>
        <taxon>Spiralia</taxon>
        <taxon>Lophotrochozoa</taxon>
        <taxon>Platyhelminthes</taxon>
        <taxon>Trematoda</taxon>
        <taxon>Digenea</taxon>
        <taxon>Strigeidida</taxon>
        <taxon>Schistosomatoidea</taxon>
        <taxon>Schistosomatidae</taxon>
        <taxon>Schistosoma</taxon>
    </lineage>
</organism>
<reference evidence="2 3" key="1">
    <citation type="submission" date="2019-03" db="EMBL/GenBank/DDBJ databases">
        <title>An improved genome assembly of the fluke Schistosoma japonicum.</title>
        <authorList>
            <person name="Hu W."/>
            <person name="Luo F."/>
            <person name="Yin M."/>
            <person name="Mo X."/>
            <person name="Sun C."/>
            <person name="Wu Q."/>
            <person name="Zhu B."/>
            <person name="Xiang M."/>
            <person name="Wang J."/>
            <person name="Wang Y."/>
            <person name="Zhang T."/>
            <person name="Xu B."/>
            <person name="Zheng H."/>
            <person name="Feng Z."/>
        </authorList>
    </citation>
    <scope>NUCLEOTIDE SEQUENCE [LARGE SCALE GENOMIC DNA]</scope>
    <source>
        <strain evidence="2">HuSjv2</strain>
        <tissue evidence="2">Worms</tissue>
    </source>
</reference>
<dbReference type="EMBL" id="SKCS01000558">
    <property type="protein sequence ID" value="TNN05261.1"/>
    <property type="molecule type" value="Genomic_DNA"/>
</dbReference>
<dbReference type="Proteomes" id="UP000311919">
    <property type="component" value="Unassembled WGS sequence"/>
</dbReference>
<gene>
    <name evidence="2" type="ORF">EWB00_009455</name>
</gene>
<proteinExistence type="predicted"/>
<evidence type="ECO:0000313" key="3">
    <source>
        <dbReference type="Proteomes" id="UP000311919"/>
    </source>
</evidence>
<keyword evidence="1" id="KW-1133">Transmembrane helix</keyword>
<sequence>VIVQIYNMRTIVIILTMMTVYWNFIDAFDFGKLPSSLGNLGQLKTSIQPAIELIKDNLGKSGNNLFKMRRRRIKRQYSDLEMQSNYPPSQTLDPYGRIKNPIIEGD</sequence>
<feature type="transmembrane region" description="Helical" evidence="1">
    <location>
        <begin position="6"/>
        <end position="25"/>
    </location>
</feature>
<keyword evidence="1" id="KW-0472">Membrane</keyword>
<feature type="non-terminal residue" evidence="2">
    <location>
        <position position="1"/>
    </location>
</feature>
<accession>A0A4Z2CM28</accession>
<protein>
    <submittedName>
        <fullName evidence="2">Uncharacterized protein</fullName>
    </submittedName>
</protein>
<dbReference type="AlphaFoldDB" id="A0A4Z2CM28"/>
<evidence type="ECO:0000256" key="1">
    <source>
        <dbReference type="SAM" id="Phobius"/>
    </source>
</evidence>
<keyword evidence="1" id="KW-0812">Transmembrane</keyword>